<evidence type="ECO:0000256" key="2">
    <source>
        <dbReference type="ARBA" id="ARBA00022539"/>
    </source>
</evidence>
<dbReference type="Gene3D" id="3.90.70.30">
    <property type="entry name" value="Phytochelatin synthase, N-terminal domain"/>
    <property type="match status" value="1"/>
</dbReference>
<dbReference type="InterPro" id="IPR007719">
    <property type="entry name" value="PCS_N"/>
</dbReference>
<dbReference type="Gene3D" id="2.30.30.210">
    <property type="entry name" value="Ribonuclease P/MRP, subunit p29"/>
    <property type="match status" value="1"/>
</dbReference>
<protein>
    <recommendedName>
        <fullName evidence="1">glutathione gamma-glutamylcysteinyltransferase</fullName>
        <ecNumber evidence="1">2.3.2.15</ecNumber>
    </recommendedName>
</protein>
<evidence type="ECO:0000256" key="5">
    <source>
        <dbReference type="SAM" id="MobiDB-lite"/>
    </source>
</evidence>
<evidence type="ECO:0000256" key="3">
    <source>
        <dbReference type="ARBA" id="ARBA00022679"/>
    </source>
</evidence>
<dbReference type="PANTHER" id="PTHR33447">
    <property type="entry name" value="GLUTATHIONE GAMMA-GLUTAMYLCYSTEINYLTRANSFERASE"/>
    <property type="match status" value="1"/>
</dbReference>
<dbReference type="EMBL" id="JABANN010000070">
    <property type="protein sequence ID" value="KAF4672661.1"/>
    <property type="molecule type" value="Genomic_DNA"/>
</dbReference>
<reference evidence="7 8" key="1">
    <citation type="submission" date="2020-04" db="EMBL/GenBank/DDBJ databases">
        <title>Perkinsus olseni comparative genomics.</title>
        <authorList>
            <person name="Bogema D.R."/>
        </authorList>
    </citation>
    <scope>NUCLEOTIDE SEQUENCE [LARGE SCALE GENOMIC DNA]</scope>
    <source>
        <strain evidence="7">ATCC PRA-31</strain>
    </source>
</reference>
<feature type="region of interest" description="Disordered" evidence="5">
    <location>
        <begin position="941"/>
        <end position="974"/>
    </location>
</feature>
<feature type="compositionally biased region" description="Acidic residues" evidence="5">
    <location>
        <begin position="941"/>
        <end position="950"/>
    </location>
</feature>
<keyword evidence="2" id="KW-0104">Cadmium</keyword>
<feature type="domain" description="Peptidase C83" evidence="6">
    <location>
        <begin position="8"/>
        <end position="259"/>
    </location>
</feature>
<comment type="caution">
    <text evidence="7">The sequence shown here is derived from an EMBL/GenBank/DDBJ whole genome shotgun (WGS) entry which is preliminary data.</text>
</comment>
<dbReference type="InterPro" id="IPR038156">
    <property type="entry name" value="PCS_N_sf"/>
</dbReference>
<organism evidence="7 8">
    <name type="scientific">Perkinsus olseni</name>
    <name type="common">Perkinsus atlanticus</name>
    <dbReference type="NCBI Taxonomy" id="32597"/>
    <lineage>
        <taxon>Eukaryota</taxon>
        <taxon>Sar</taxon>
        <taxon>Alveolata</taxon>
        <taxon>Perkinsozoa</taxon>
        <taxon>Perkinsea</taxon>
        <taxon>Perkinsida</taxon>
        <taxon>Perkinsidae</taxon>
        <taxon>Perkinsus</taxon>
    </lineage>
</organism>
<dbReference type="InterPro" id="IPR036980">
    <property type="entry name" value="RNase_P/MRP_Rpp29_sf"/>
</dbReference>
<evidence type="ECO:0000259" key="6">
    <source>
        <dbReference type="PROSITE" id="PS51443"/>
    </source>
</evidence>
<evidence type="ECO:0000313" key="7">
    <source>
        <dbReference type="EMBL" id="KAF4672661.1"/>
    </source>
</evidence>
<dbReference type="SMART" id="SM00538">
    <property type="entry name" value="POP4"/>
    <property type="match status" value="1"/>
</dbReference>
<feature type="region of interest" description="Disordered" evidence="5">
    <location>
        <begin position="1171"/>
        <end position="1191"/>
    </location>
</feature>
<dbReference type="InterPro" id="IPR038765">
    <property type="entry name" value="Papain-like_cys_pep_sf"/>
</dbReference>
<keyword evidence="3" id="KW-0808">Transferase</keyword>
<dbReference type="PROSITE" id="PS51443">
    <property type="entry name" value="PCS"/>
    <property type="match status" value="1"/>
</dbReference>
<dbReference type="Pfam" id="PF05023">
    <property type="entry name" value="Phytochelatin"/>
    <property type="match status" value="1"/>
</dbReference>
<dbReference type="GO" id="GO:0046872">
    <property type="term" value="F:metal ion binding"/>
    <property type="evidence" value="ECO:0007669"/>
    <property type="project" value="UniProtKB-KW"/>
</dbReference>
<dbReference type="EC" id="2.3.2.15" evidence="1"/>
<dbReference type="FunFam" id="3.90.70.30:FF:000001">
    <property type="entry name" value="Glutathione gamma-glutamylcysteinyltransferase 1"/>
    <property type="match status" value="1"/>
</dbReference>
<dbReference type="GO" id="GO:0046938">
    <property type="term" value="P:phytochelatin biosynthetic process"/>
    <property type="evidence" value="ECO:0007669"/>
    <property type="project" value="InterPro"/>
</dbReference>
<dbReference type="InterPro" id="IPR002730">
    <property type="entry name" value="Rpp29/RNP1"/>
</dbReference>
<feature type="compositionally biased region" description="Basic residues" evidence="5">
    <location>
        <begin position="1035"/>
        <end position="1050"/>
    </location>
</feature>
<evidence type="ECO:0000313" key="8">
    <source>
        <dbReference type="Proteomes" id="UP000572268"/>
    </source>
</evidence>
<feature type="region of interest" description="Disordered" evidence="5">
    <location>
        <begin position="1027"/>
        <end position="1086"/>
    </location>
</feature>
<dbReference type="SUPFAM" id="SSF54001">
    <property type="entry name" value="Cysteine proteinases"/>
    <property type="match status" value="1"/>
</dbReference>
<feature type="compositionally biased region" description="Low complexity" evidence="5">
    <location>
        <begin position="1051"/>
        <end position="1069"/>
    </location>
</feature>
<feature type="compositionally biased region" description="Basic and acidic residues" evidence="5">
    <location>
        <begin position="1171"/>
        <end position="1190"/>
    </location>
</feature>
<keyword evidence="4" id="KW-0479">Metal-binding</keyword>
<dbReference type="GO" id="GO:0016756">
    <property type="term" value="F:glutathione gamma-glutamylcysteinyltransferase activity"/>
    <property type="evidence" value="ECO:0007669"/>
    <property type="project" value="UniProtKB-EC"/>
</dbReference>
<dbReference type="InterPro" id="IPR023534">
    <property type="entry name" value="Rof/RNase_P-like"/>
</dbReference>
<name>A0A7J6MNW1_PEROL</name>
<dbReference type="SUPFAM" id="SSF101744">
    <property type="entry name" value="Rof/RNase P subunit-like"/>
    <property type="match status" value="1"/>
</dbReference>
<dbReference type="GO" id="GO:0001682">
    <property type="term" value="P:tRNA 5'-leader removal"/>
    <property type="evidence" value="ECO:0007669"/>
    <property type="project" value="InterPro"/>
</dbReference>
<dbReference type="Gene3D" id="3.40.50.1820">
    <property type="entry name" value="alpha/beta hydrolase"/>
    <property type="match status" value="1"/>
</dbReference>
<feature type="compositionally biased region" description="Low complexity" evidence="5">
    <location>
        <begin position="954"/>
        <end position="968"/>
    </location>
</feature>
<accession>A0A7J6MNW1</accession>
<evidence type="ECO:0000256" key="1">
    <source>
        <dbReference type="ARBA" id="ARBA00012468"/>
    </source>
</evidence>
<dbReference type="GO" id="GO:0003723">
    <property type="term" value="F:RNA binding"/>
    <property type="evidence" value="ECO:0007669"/>
    <property type="project" value="InterPro"/>
</dbReference>
<dbReference type="SUPFAM" id="SSF53474">
    <property type="entry name" value="alpha/beta-Hydrolases"/>
    <property type="match status" value="1"/>
</dbReference>
<dbReference type="GO" id="GO:0030677">
    <property type="term" value="C:ribonuclease P complex"/>
    <property type="evidence" value="ECO:0007669"/>
    <property type="project" value="InterPro"/>
</dbReference>
<evidence type="ECO:0000256" key="4">
    <source>
        <dbReference type="ARBA" id="ARBA00022723"/>
    </source>
</evidence>
<gene>
    <name evidence="7" type="ORF">FOL46_008629</name>
</gene>
<sequence length="1689" mass="186635">MPSSPRAVPQGVFYQKTLPDDEPTVCSKEGRRRLSEAMADGHAYPFLPLMCQFKTQDQPAYCGLTTLIMTLNTLGIDPWRTWRGVWRWYDENHLGACCINLEEVASEGISIDTFACLARCNGLGVQVRRPSLEEPSECSTTATESTAEPNLDAQFLQGFRDTVESWTSDGRLLESCGGLDKVVLVVSYDRAAVGQAGSGHFSPIGAYHAASDSVLVLDVARFKYPPHWIKLPRLVKAMYPIDNATGNSRGYIVLGRQRPGSLPPEAGPKLLALASIPTSATMALTTAFQKEIQRQSAEVKLSSRQPTLSRETYLEELFRCFLRAVAKLDSPIMRGVFFAVAEQRRLVDTINAYWSPQGDNEDGDKASIVATLLRAFGDESSHPPVAGRVPPMFGPSRDRADWMDDKAIAAVWVAVYFCLPDELLMINNGKSGTSSECQSTATEQLGSGMDTLLSSSELTPLGQVVGADLQVLSRIQSALYLHRKHVDREKEEEHRLKDVHRASRGKPTVVALRSFLEGTVCLTTTGLAIISMMSLLMGRKKRKVVRLTQILRTLPAHARNALAVGVFMALYNGMVARARPSPSGSVSGSPPLSSPFFRGFVSTMCALPLAERSGRYSVALFVICRACEVLTVLGYANLPPRLQAVVDRICLGSPAAAASLAAMMVGDGIVVDACIRHPQTMDPKYRRFAGIQTMVERDRLEAFFTRLGGPGELPPRVKARYDNVPLCGLHHYSGVEGCVPSLLHFSINSFTRLNVPLYAKLYLATLIIALIKGERNLPKAARRFVMNVGQSSLFMTAQVGLLHLIVCAGSNLISPEALNSKHGPLIGGMLAGPAILLEKPQRRREIAMFVLSHALHIVLQRLTIGPALRRVLLVLAACGVGTLTYAFDAEETRTTACQNNVLPAAPIPPIKSSLRPPCLPRDLPPSSASLYSESELSSEEYQSDYGDSSEAEASRVSTAAAAADIEQQQGHEHHHLLRPSYRGILRWFLDTYDREHELPVVVVPLVLSMSGRSAAVESFLDSVFGGGGGGGGRKVQPKRANKAKGKKRKGGANARKTSSAAASSPSTSSVRPEDRASLQDGPPAQDLIYSTVDGDRLMDFNPEVAVPRIMKWAGVYAGLKDEDTAFTKIRDQYNRQIATKPVPLDAGMAKVPRPRQEDIGPMLSRRATKLRGIDDRKHGGKPANDKERQRRLSAASDLRELWLAYINKTCVMEGGRLDMRQLRQASWLGAVVEVIDCTDKYMIGLAGTVVMENQNSLVVMDHDDGRYRLLPKSVCTFELRVGSPSSEGGHGHRVTVFGPDVLLSVEAPEEVHGRTQTVQGLPVLIHDFLVMTPPCICRRLPPLMFPTRVMTSARRGFSSSSSSSSGPSFTTGVMRWHHKTQDFNRYEYALVTPTDDHVGFKSRRSAPQPRFVFFPSFSLVSSREEWRTVAKHLAELGHTSAIVDWPGFALKDGFANWAMLEDVFQGTLVSTYTHYAYQVLDHFSARPRPFYLVVAGGQATVYVLRALRELEDERKQRIAHVVATSPTWLAYLRRWIGEGKPKALARRQQYIENRLPEMLATWFRLSRVYSGKGMVKRIMKRQMDPNSLTPQLIFQKRVILRRHRPYQLDTAMIVGRTDPVKDTVMFMREIMQGTRLQWEGSVGEVHKESQEMRAAEAALADTDDEDDMLLSMKVPKWSKKLEEEDSECL</sequence>
<proteinExistence type="predicted"/>
<dbReference type="InterPro" id="IPR040409">
    <property type="entry name" value="PCS-like"/>
</dbReference>
<dbReference type="Pfam" id="PF01868">
    <property type="entry name" value="RNase_P-MRP_p29"/>
    <property type="match status" value="1"/>
</dbReference>
<dbReference type="GO" id="GO:0010038">
    <property type="term" value="P:response to metal ion"/>
    <property type="evidence" value="ECO:0007669"/>
    <property type="project" value="InterPro"/>
</dbReference>
<dbReference type="Proteomes" id="UP000572268">
    <property type="component" value="Unassembled WGS sequence"/>
</dbReference>
<dbReference type="InterPro" id="IPR029058">
    <property type="entry name" value="AB_hydrolase_fold"/>
</dbReference>